<dbReference type="EMBL" id="CM042886">
    <property type="protein sequence ID" value="KAI4342322.1"/>
    <property type="molecule type" value="Genomic_DNA"/>
</dbReference>
<protein>
    <submittedName>
        <fullName evidence="1">Uncharacterized protein</fullName>
    </submittedName>
</protein>
<comment type="caution">
    <text evidence="1">The sequence shown here is derived from an EMBL/GenBank/DDBJ whole genome shotgun (WGS) entry which is preliminary data.</text>
</comment>
<gene>
    <name evidence="1" type="ORF">MLD38_026961</name>
</gene>
<dbReference type="Proteomes" id="UP001057402">
    <property type="component" value="Chromosome 7"/>
</dbReference>
<sequence length="205" mass="23156">MCHGGFQADKFRQINLVLTRLGCEMLKTCQLTDLFLYDCPLVSPIQFDYLTLPPTLKKLTTERCKGLESLKFLVENIQVSKSLQELRICSCCYWPIIQHIPDIRFEEDLKFTEVLPPPPAVDDLILVTTDRSQRRDIVSHRIADFPVLTGLITHSVAEYLNGSTVLIPSRASADLSICLSIILYILVKQVTDPLDLQHRTGSVAV</sequence>
<name>A0ACB9P196_9MYRT</name>
<keyword evidence="2" id="KW-1185">Reference proteome</keyword>
<proteinExistence type="predicted"/>
<organism evidence="1 2">
    <name type="scientific">Melastoma candidum</name>
    <dbReference type="NCBI Taxonomy" id="119954"/>
    <lineage>
        <taxon>Eukaryota</taxon>
        <taxon>Viridiplantae</taxon>
        <taxon>Streptophyta</taxon>
        <taxon>Embryophyta</taxon>
        <taxon>Tracheophyta</taxon>
        <taxon>Spermatophyta</taxon>
        <taxon>Magnoliopsida</taxon>
        <taxon>eudicotyledons</taxon>
        <taxon>Gunneridae</taxon>
        <taxon>Pentapetalae</taxon>
        <taxon>rosids</taxon>
        <taxon>malvids</taxon>
        <taxon>Myrtales</taxon>
        <taxon>Melastomataceae</taxon>
        <taxon>Melastomatoideae</taxon>
        <taxon>Melastomateae</taxon>
        <taxon>Melastoma</taxon>
    </lineage>
</organism>
<accession>A0ACB9P196</accession>
<evidence type="ECO:0000313" key="1">
    <source>
        <dbReference type="EMBL" id="KAI4342322.1"/>
    </source>
</evidence>
<evidence type="ECO:0000313" key="2">
    <source>
        <dbReference type="Proteomes" id="UP001057402"/>
    </source>
</evidence>
<reference evidence="2" key="1">
    <citation type="journal article" date="2023" name="Front. Plant Sci.">
        <title>Chromosomal-level genome assembly of Melastoma candidum provides insights into trichome evolution.</title>
        <authorList>
            <person name="Zhong Y."/>
            <person name="Wu W."/>
            <person name="Sun C."/>
            <person name="Zou P."/>
            <person name="Liu Y."/>
            <person name="Dai S."/>
            <person name="Zhou R."/>
        </authorList>
    </citation>
    <scope>NUCLEOTIDE SEQUENCE [LARGE SCALE GENOMIC DNA]</scope>
</reference>